<evidence type="ECO:0000313" key="2">
    <source>
        <dbReference type="EMBL" id="MCY0094042.1"/>
    </source>
</evidence>
<dbReference type="Proteomes" id="UP001081283">
    <property type="component" value="Unassembled WGS sequence"/>
</dbReference>
<accession>A0ABT3YDS2</accession>
<organism evidence="2 3">
    <name type="scientific">Hoeflea ulvae</name>
    <dbReference type="NCBI Taxonomy" id="2983764"/>
    <lineage>
        <taxon>Bacteria</taxon>
        <taxon>Pseudomonadati</taxon>
        <taxon>Pseudomonadota</taxon>
        <taxon>Alphaproteobacteria</taxon>
        <taxon>Hyphomicrobiales</taxon>
        <taxon>Rhizobiaceae</taxon>
        <taxon>Hoeflea</taxon>
    </lineage>
</organism>
<dbReference type="EMBL" id="JAOVZQ010000001">
    <property type="protein sequence ID" value="MCY0094042.1"/>
    <property type="molecule type" value="Genomic_DNA"/>
</dbReference>
<feature type="chain" id="PRO_5046035868" description="Curlin" evidence="1">
    <location>
        <begin position="27"/>
        <end position="171"/>
    </location>
</feature>
<evidence type="ECO:0000313" key="3">
    <source>
        <dbReference type="Proteomes" id="UP001081283"/>
    </source>
</evidence>
<keyword evidence="1" id="KW-0732">Signal</keyword>
<evidence type="ECO:0000256" key="1">
    <source>
        <dbReference type="SAM" id="SignalP"/>
    </source>
</evidence>
<proteinExistence type="predicted"/>
<name>A0ABT3YDS2_9HYPH</name>
<comment type="caution">
    <text evidence="2">The sequence shown here is derived from an EMBL/GenBank/DDBJ whole genome shotgun (WGS) entry which is preliminary data.</text>
</comment>
<sequence>MVHRKYIGLSLGVAALLAASVLPSSANQIDQIQTPATGNELELLVTGDDNMLSIEQIHDSNGGLNQINLEIVGNANGGFGQDWNQPLQSMESVGLQPGTIIQEGHENLIDLQILGSSNLFAAIQRGSGNTLSGTITGSGNQVASVQLGTGNSFAFSQTGNGNSIAVFQKSW</sequence>
<reference evidence="2" key="1">
    <citation type="submission" date="2022-10" db="EMBL/GenBank/DDBJ databases">
        <title>Hoeflea sp. J2-29, isolated from marine algae.</title>
        <authorList>
            <person name="Kristyanto S."/>
            <person name="Kim J.M."/>
            <person name="Jeon C.O."/>
        </authorList>
    </citation>
    <scope>NUCLEOTIDE SEQUENCE</scope>
    <source>
        <strain evidence="2">J2-29</strain>
    </source>
</reference>
<dbReference type="RefSeq" id="WP_267611983.1">
    <property type="nucleotide sequence ID" value="NZ_JAOVZQ010000001.1"/>
</dbReference>
<evidence type="ECO:0008006" key="4">
    <source>
        <dbReference type="Google" id="ProtNLM"/>
    </source>
</evidence>
<protein>
    <recommendedName>
        <fullName evidence="4">Curlin</fullName>
    </recommendedName>
</protein>
<keyword evidence="3" id="KW-1185">Reference proteome</keyword>
<gene>
    <name evidence="2" type="ORF">OEG82_08415</name>
</gene>
<feature type="signal peptide" evidence="1">
    <location>
        <begin position="1"/>
        <end position="26"/>
    </location>
</feature>